<dbReference type="AlphaFoldDB" id="A0A917RXI3"/>
<comment type="subcellular location">
    <subcellularLocation>
        <location evidence="1">Cell membrane</location>
        <topology evidence="1">Multi-pass membrane protein</topology>
    </subcellularLocation>
</comment>
<feature type="transmembrane region" description="Helical" evidence="6">
    <location>
        <begin position="96"/>
        <end position="115"/>
    </location>
</feature>
<feature type="transmembrane region" description="Helical" evidence="6">
    <location>
        <begin position="71"/>
        <end position="90"/>
    </location>
</feature>
<evidence type="ECO:0000256" key="5">
    <source>
        <dbReference type="ARBA" id="ARBA00023136"/>
    </source>
</evidence>
<accession>A0A917RXI3</accession>
<organism evidence="7 8">
    <name type="scientific">Nocardia jinanensis</name>
    <dbReference type="NCBI Taxonomy" id="382504"/>
    <lineage>
        <taxon>Bacteria</taxon>
        <taxon>Bacillati</taxon>
        <taxon>Actinomycetota</taxon>
        <taxon>Actinomycetes</taxon>
        <taxon>Mycobacteriales</taxon>
        <taxon>Nocardiaceae</taxon>
        <taxon>Nocardia</taxon>
    </lineage>
</organism>
<sequence>MTLVTAGAMTANIASYLLQLLAGRWLGVAGYSEFASLLAVQLLCAVPALALQNVVARELVHGADIAALRALRLRCALLVAAAVVVLVPVVSVVLEVGIAASAAALGSAPALVVLAGEQGVLQGARRFRGLAVVLGVAGIAKVLPALVVLASGGGATPALWAAAAGIAAAAVYARMVAGSGRRPISAGDPGAAAAADRPAGVAGGLAGVFAVLQAAQVQAALMALSSADLIVVRIVLDEPDASRYALGTIATKIAFWLPQAVGVVLYPRMAQPASSGSAVRSALAVLSGIGVLAVAGAAVAAPLAPLFAGQDYAPIQGLLWLFALHGALLAVLQGALLSAIAVQRTALAVLAWAGLVIEVVLMLTLANSVTGLIATAASVAAVTTTLVAVLVIRTAAGRPVPAPA</sequence>
<dbReference type="GO" id="GO:0005886">
    <property type="term" value="C:plasma membrane"/>
    <property type="evidence" value="ECO:0007669"/>
    <property type="project" value="UniProtKB-SubCell"/>
</dbReference>
<dbReference type="EMBL" id="BMMH01000030">
    <property type="protein sequence ID" value="GGL42106.1"/>
    <property type="molecule type" value="Genomic_DNA"/>
</dbReference>
<protein>
    <submittedName>
        <fullName evidence="7">Polysaccharide biosynthesis protein</fullName>
    </submittedName>
</protein>
<keyword evidence="2" id="KW-1003">Cell membrane</keyword>
<keyword evidence="4 6" id="KW-1133">Transmembrane helix</keyword>
<evidence type="ECO:0000256" key="6">
    <source>
        <dbReference type="SAM" id="Phobius"/>
    </source>
</evidence>
<dbReference type="PANTHER" id="PTHR30250:SF11">
    <property type="entry name" value="O-ANTIGEN TRANSPORTER-RELATED"/>
    <property type="match status" value="1"/>
</dbReference>
<dbReference type="PANTHER" id="PTHR30250">
    <property type="entry name" value="PST FAMILY PREDICTED COLANIC ACID TRANSPORTER"/>
    <property type="match status" value="1"/>
</dbReference>
<feature type="transmembrane region" description="Helical" evidence="6">
    <location>
        <begin position="244"/>
        <end position="266"/>
    </location>
</feature>
<feature type="transmembrane region" description="Helical" evidence="6">
    <location>
        <begin position="198"/>
        <end position="224"/>
    </location>
</feature>
<evidence type="ECO:0000256" key="4">
    <source>
        <dbReference type="ARBA" id="ARBA00022989"/>
    </source>
</evidence>
<evidence type="ECO:0000313" key="8">
    <source>
        <dbReference type="Proteomes" id="UP000638263"/>
    </source>
</evidence>
<gene>
    <name evidence="7" type="ORF">GCM10011588_66080</name>
</gene>
<feature type="transmembrane region" description="Helical" evidence="6">
    <location>
        <begin position="319"/>
        <end position="340"/>
    </location>
</feature>
<reference evidence="7" key="1">
    <citation type="journal article" date="2014" name="Int. J. Syst. Evol. Microbiol.">
        <title>Complete genome sequence of Corynebacterium casei LMG S-19264T (=DSM 44701T), isolated from a smear-ripened cheese.</title>
        <authorList>
            <consortium name="US DOE Joint Genome Institute (JGI-PGF)"/>
            <person name="Walter F."/>
            <person name="Albersmeier A."/>
            <person name="Kalinowski J."/>
            <person name="Ruckert C."/>
        </authorList>
    </citation>
    <scope>NUCLEOTIDE SEQUENCE</scope>
    <source>
        <strain evidence="7">CGMCC 4.3508</strain>
    </source>
</reference>
<keyword evidence="5 6" id="KW-0472">Membrane</keyword>
<dbReference type="InterPro" id="IPR050833">
    <property type="entry name" value="Poly_Biosynth_Transport"/>
</dbReference>
<reference evidence="7" key="2">
    <citation type="submission" date="2020-09" db="EMBL/GenBank/DDBJ databases">
        <authorList>
            <person name="Sun Q."/>
            <person name="Zhou Y."/>
        </authorList>
    </citation>
    <scope>NUCLEOTIDE SEQUENCE</scope>
    <source>
        <strain evidence="7">CGMCC 4.3508</strain>
    </source>
</reference>
<feature type="transmembrane region" description="Helical" evidence="6">
    <location>
        <begin position="127"/>
        <end position="152"/>
    </location>
</feature>
<name>A0A917RXI3_9NOCA</name>
<evidence type="ECO:0000256" key="3">
    <source>
        <dbReference type="ARBA" id="ARBA00022692"/>
    </source>
</evidence>
<comment type="caution">
    <text evidence="7">The sequence shown here is derived from an EMBL/GenBank/DDBJ whole genome shotgun (WGS) entry which is preliminary data.</text>
</comment>
<keyword evidence="8" id="KW-1185">Reference proteome</keyword>
<dbReference type="Proteomes" id="UP000638263">
    <property type="component" value="Unassembled WGS sequence"/>
</dbReference>
<evidence type="ECO:0000256" key="1">
    <source>
        <dbReference type="ARBA" id="ARBA00004651"/>
    </source>
</evidence>
<feature type="transmembrane region" description="Helical" evidence="6">
    <location>
        <begin position="278"/>
        <end position="299"/>
    </location>
</feature>
<proteinExistence type="predicted"/>
<keyword evidence="3 6" id="KW-0812">Transmembrane</keyword>
<feature type="transmembrane region" description="Helical" evidence="6">
    <location>
        <begin position="372"/>
        <end position="392"/>
    </location>
</feature>
<evidence type="ECO:0000313" key="7">
    <source>
        <dbReference type="EMBL" id="GGL42106.1"/>
    </source>
</evidence>
<feature type="transmembrane region" description="Helical" evidence="6">
    <location>
        <begin position="158"/>
        <end position="177"/>
    </location>
</feature>
<feature type="transmembrane region" description="Helical" evidence="6">
    <location>
        <begin position="347"/>
        <end position="366"/>
    </location>
</feature>
<evidence type="ECO:0000256" key="2">
    <source>
        <dbReference type="ARBA" id="ARBA00022475"/>
    </source>
</evidence>
<feature type="transmembrane region" description="Helical" evidence="6">
    <location>
        <begin position="34"/>
        <end position="51"/>
    </location>
</feature>